<evidence type="ECO:0000313" key="3">
    <source>
        <dbReference type="Proteomes" id="UP000789342"/>
    </source>
</evidence>
<feature type="region of interest" description="Disordered" evidence="1">
    <location>
        <begin position="1"/>
        <end position="50"/>
    </location>
</feature>
<accession>A0A9N9EVL0</accession>
<keyword evidence="3" id="KW-1185">Reference proteome</keyword>
<feature type="compositionally biased region" description="Polar residues" evidence="1">
    <location>
        <begin position="13"/>
        <end position="27"/>
    </location>
</feature>
<gene>
    <name evidence="2" type="ORF">AMORRO_LOCUS11539</name>
</gene>
<feature type="region of interest" description="Disordered" evidence="1">
    <location>
        <begin position="97"/>
        <end position="141"/>
    </location>
</feature>
<feature type="non-terminal residue" evidence="2">
    <location>
        <position position="141"/>
    </location>
</feature>
<protein>
    <submittedName>
        <fullName evidence="2">1294_t:CDS:1</fullName>
    </submittedName>
</protein>
<dbReference type="AlphaFoldDB" id="A0A9N9EVL0"/>
<organism evidence="2 3">
    <name type="scientific">Acaulospora morrowiae</name>
    <dbReference type="NCBI Taxonomy" id="94023"/>
    <lineage>
        <taxon>Eukaryota</taxon>
        <taxon>Fungi</taxon>
        <taxon>Fungi incertae sedis</taxon>
        <taxon>Mucoromycota</taxon>
        <taxon>Glomeromycotina</taxon>
        <taxon>Glomeromycetes</taxon>
        <taxon>Diversisporales</taxon>
        <taxon>Acaulosporaceae</taxon>
        <taxon>Acaulospora</taxon>
    </lineage>
</organism>
<feature type="compositionally biased region" description="Basic and acidic residues" evidence="1">
    <location>
        <begin position="109"/>
        <end position="141"/>
    </location>
</feature>
<sequence length="141" mass="15672">KLQNPGNEVASAAKNNNAGMPMSTNEVPTPEEEEKHTIGEPKTDMDSLTEEEREEVMKLFETKKELFAGKTKEEPGVDIQDNEDRVVMVLTGDIMTASCDDPGGPNKKANRELASDNHVKNSKEEMKNNNLAEIRELRTNS</sequence>
<feature type="compositionally biased region" description="Basic and acidic residues" evidence="1">
    <location>
        <begin position="33"/>
        <end position="45"/>
    </location>
</feature>
<dbReference type="Proteomes" id="UP000789342">
    <property type="component" value="Unassembled WGS sequence"/>
</dbReference>
<comment type="caution">
    <text evidence="2">The sequence shown here is derived from an EMBL/GenBank/DDBJ whole genome shotgun (WGS) entry which is preliminary data.</text>
</comment>
<proteinExistence type="predicted"/>
<name>A0A9N9EVL0_9GLOM</name>
<dbReference type="EMBL" id="CAJVPV010014875">
    <property type="protein sequence ID" value="CAG8688565.1"/>
    <property type="molecule type" value="Genomic_DNA"/>
</dbReference>
<evidence type="ECO:0000313" key="2">
    <source>
        <dbReference type="EMBL" id="CAG8688565.1"/>
    </source>
</evidence>
<reference evidence="2" key="1">
    <citation type="submission" date="2021-06" db="EMBL/GenBank/DDBJ databases">
        <authorList>
            <person name="Kallberg Y."/>
            <person name="Tangrot J."/>
            <person name="Rosling A."/>
        </authorList>
    </citation>
    <scope>NUCLEOTIDE SEQUENCE</scope>
    <source>
        <strain evidence="2">CL551</strain>
    </source>
</reference>
<evidence type="ECO:0000256" key="1">
    <source>
        <dbReference type="SAM" id="MobiDB-lite"/>
    </source>
</evidence>